<accession>A0A8H6M4J2</accession>
<dbReference type="AlphaFoldDB" id="A0A8H6M4J2"/>
<dbReference type="OrthoDB" id="3121124at2759"/>
<evidence type="ECO:0000256" key="1">
    <source>
        <dbReference type="SAM" id="MobiDB-lite"/>
    </source>
</evidence>
<protein>
    <submittedName>
        <fullName evidence="2">Uncharacterized protein</fullName>
    </submittedName>
</protein>
<proteinExistence type="predicted"/>
<feature type="region of interest" description="Disordered" evidence="1">
    <location>
        <begin position="322"/>
        <end position="341"/>
    </location>
</feature>
<sequence length="341" mass="38794">MKVPDNIRDKILENIADFHPEAIAMLVLLSKDARKKYRPRLPLSVEIGVIELQPDATKSKRLDAFTVSKDDILEFADDVATFSTTFAGTTFAFGEINNVHIVLPMEEYILDDLCSSIRSLPVKHLKLSGTGDSYEVGEFLRSVGIAVNGRTGLEVLTLSFNFVGVIDEVPIDAFKQWHSKGFFVGLSCLDSLVALKLRTPLGIFPNINPDSALTDQGQIHALDARSRYERSWPRRLKSHIPSLQQMYLEENAIEKGRSGSPFWTGTRRLWHWEEAQEQQAVWYRPPRRDRRPLPALLKYGRTTKAAHFDPWGSDGEGFDLEERGWNTVIHERDEEEEEEEA</sequence>
<feature type="compositionally biased region" description="Basic and acidic residues" evidence="1">
    <location>
        <begin position="322"/>
        <end position="332"/>
    </location>
</feature>
<dbReference type="Proteomes" id="UP000521943">
    <property type="component" value="Unassembled WGS sequence"/>
</dbReference>
<reference evidence="2 3" key="1">
    <citation type="submission" date="2020-07" db="EMBL/GenBank/DDBJ databases">
        <title>Comparative genomics of pyrophilous fungi reveals a link between fire events and developmental genes.</title>
        <authorList>
            <consortium name="DOE Joint Genome Institute"/>
            <person name="Steindorff A.S."/>
            <person name="Carver A."/>
            <person name="Calhoun S."/>
            <person name="Stillman K."/>
            <person name="Liu H."/>
            <person name="Lipzen A."/>
            <person name="Pangilinan J."/>
            <person name="Labutti K."/>
            <person name="Bruns T.D."/>
            <person name="Grigoriev I.V."/>
        </authorList>
    </citation>
    <scope>NUCLEOTIDE SEQUENCE [LARGE SCALE GENOMIC DNA]</scope>
    <source>
        <strain evidence="2 3">CBS 144469</strain>
    </source>
</reference>
<name>A0A8H6M4J2_9AGAR</name>
<evidence type="ECO:0000313" key="2">
    <source>
        <dbReference type="EMBL" id="KAF6754400.1"/>
    </source>
</evidence>
<dbReference type="EMBL" id="JACGCI010000034">
    <property type="protein sequence ID" value="KAF6754400.1"/>
    <property type="molecule type" value="Genomic_DNA"/>
</dbReference>
<comment type="caution">
    <text evidence="2">The sequence shown here is derived from an EMBL/GenBank/DDBJ whole genome shotgun (WGS) entry which is preliminary data.</text>
</comment>
<organism evidence="2 3">
    <name type="scientific">Ephemerocybe angulata</name>
    <dbReference type="NCBI Taxonomy" id="980116"/>
    <lineage>
        <taxon>Eukaryota</taxon>
        <taxon>Fungi</taxon>
        <taxon>Dikarya</taxon>
        <taxon>Basidiomycota</taxon>
        <taxon>Agaricomycotina</taxon>
        <taxon>Agaricomycetes</taxon>
        <taxon>Agaricomycetidae</taxon>
        <taxon>Agaricales</taxon>
        <taxon>Agaricineae</taxon>
        <taxon>Psathyrellaceae</taxon>
        <taxon>Ephemerocybe</taxon>
    </lineage>
</organism>
<evidence type="ECO:0000313" key="3">
    <source>
        <dbReference type="Proteomes" id="UP000521943"/>
    </source>
</evidence>
<gene>
    <name evidence="2" type="ORF">DFP72DRAFT_898955</name>
</gene>
<keyword evidence="3" id="KW-1185">Reference proteome</keyword>